<evidence type="ECO:0000256" key="1">
    <source>
        <dbReference type="SAM" id="SignalP"/>
    </source>
</evidence>
<comment type="caution">
    <text evidence="3">The sequence shown here is derived from an EMBL/GenBank/DDBJ whole genome shotgun (WGS) entry which is preliminary data.</text>
</comment>
<dbReference type="PANTHER" id="PTHR37981">
    <property type="entry name" value="LIPASE 2"/>
    <property type="match status" value="1"/>
</dbReference>
<keyword evidence="4" id="KW-1185">Reference proteome</keyword>
<dbReference type="InterPro" id="IPR037460">
    <property type="entry name" value="SEST-like"/>
</dbReference>
<dbReference type="CDD" id="cd01823">
    <property type="entry name" value="SEST_like"/>
    <property type="match status" value="1"/>
</dbReference>
<dbReference type="InterPro" id="IPR013830">
    <property type="entry name" value="SGNH_hydro"/>
</dbReference>
<feature type="signal peptide" evidence="1">
    <location>
        <begin position="1"/>
        <end position="30"/>
    </location>
</feature>
<feature type="chain" id="PRO_5046570966" evidence="1">
    <location>
        <begin position="31"/>
        <end position="281"/>
    </location>
</feature>
<evidence type="ECO:0000313" key="4">
    <source>
        <dbReference type="Proteomes" id="UP001418444"/>
    </source>
</evidence>
<dbReference type="Proteomes" id="UP001418444">
    <property type="component" value="Unassembled WGS sequence"/>
</dbReference>
<dbReference type="InterPro" id="IPR036514">
    <property type="entry name" value="SGNH_hydro_sf"/>
</dbReference>
<evidence type="ECO:0000313" key="3">
    <source>
        <dbReference type="EMBL" id="GAA3969355.1"/>
    </source>
</evidence>
<evidence type="ECO:0000259" key="2">
    <source>
        <dbReference type="Pfam" id="PF13472"/>
    </source>
</evidence>
<keyword evidence="3" id="KW-0378">Hydrolase</keyword>
<keyword evidence="1" id="KW-0732">Signal</keyword>
<dbReference type="SUPFAM" id="SSF52266">
    <property type="entry name" value="SGNH hydrolase"/>
    <property type="match status" value="1"/>
</dbReference>
<dbReference type="GO" id="GO:0016787">
    <property type="term" value="F:hydrolase activity"/>
    <property type="evidence" value="ECO:0007669"/>
    <property type="project" value="UniProtKB-KW"/>
</dbReference>
<dbReference type="Pfam" id="PF13472">
    <property type="entry name" value="Lipase_GDSL_2"/>
    <property type="match status" value="1"/>
</dbReference>
<gene>
    <name evidence="3" type="ORF">GCM10022231_33210</name>
</gene>
<accession>A0ABP7PQJ5</accession>
<organism evidence="3 4">
    <name type="scientific">Gordonia caeni</name>
    <dbReference type="NCBI Taxonomy" id="1007097"/>
    <lineage>
        <taxon>Bacteria</taxon>
        <taxon>Bacillati</taxon>
        <taxon>Actinomycetota</taxon>
        <taxon>Actinomycetes</taxon>
        <taxon>Mycobacteriales</taxon>
        <taxon>Gordoniaceae</taxon>
        <taxon>Gordonia</taxon>
    </lineage>
</organism>
<proteinExistence type="predicted"/>
<name>A0ABP7PQJ5_9ACTN</name>
<dbReference type="Gene3D" id="3.40.50.1110">
    <property type="entry name" value="SGNH hydrolase"/>
    <property type="match status" value="1"/>
</dbReference>
<reference evidence="4" key="1">
    <citation type="journal article" date="2019" name="Int. J. Syst. Evol. Microbiol.">
        <title>The Global Catalogue of Microorganisms (GCM) 10K type strain sequencing project: providing services to taxonomists for standard genome sequencing and annotation.</title>
        <authorList>
            <consortium name="The Broad Institute Genomics Platform"/>
            <consortium name="The Broad Institute Genome Sequencing Center for Infectious Disease"/>
            <person name="Wu L."/>
            <person name="Ma J."/>
        </authorList>
    </citation>
    <scope>NUCLEOTIDE SEQUENCE [LARGE SCALE GENOMIC DNA]</scope>
    <source>
        <strain evidence="4">JCM 16923</strain>
    </source>
</reference>
<dbReference type="PANTHER" id="PTHR37981:SF1">
    <property type="entry name" value="SGNH HYDROLASE-TYPE ESTERASE DOMAIN-CONTAINING PROTEIN"/>
    <property type="match status" value="1"/>
</dbReference>
<protein>
    <submittedName>
        <fullName evidence="3">SGNH/GDSL hydrolase family protein</fullName>
    </submittedName>
</protein>
<dbReference type="EMBL" id="BAAAZW010000012">
    <property type="protein sequence ID" value="GAA3969355.1"/>
    <property type="molecule type" value="Genomic_DNA"/>
</dbReference>
<sequence length="281" mass="29226">MIRSTVVRLSILLCALTLALSFGWAAPAAAMPDPGPRGAEYVSLGDSFVASGSMSTATGEACGQATDNVGRLVAQRMRGVSFADWACGGADTADFTEVTDKGPQIRGLSEKTKYVSISIGGNDENLFGGVVQDCLVGALCTEQHTRAALDKLDRLGPKLDRVYAAVRESAPNAKVVVLGYLRLLPDTPAGCFADVVTGPSVVRFANRLQAGLNGTIAEAAERAGFTMVNQEPPAGRSMCAPDGRRYVSLTGVGPRDAGVPIHPTLAGRKYTARLIADALAA</sequence>
<feature type="domain" description="SGNH hydrolase-type esterase" evidence="2">
    <location>
        <begin position="44"/>
        <end position="268"/>
    </location>
</feature>